<comment type="caution">
    <text evidence="2">The sequence shown here is derived from an EMBL/GenBank/DDBJ whole genome shotgun (WGS) entry which is preliminary data.</text>
</comment>
<reference evidence="2" key="1">
    <citation type="journal article" date="2014" name="Int. J. Syst. Evol. Microbiol.">
        <title>Complete genome sequence of Corynebacterium casei LMG S-19264T (=DSM 44701T), isolated from a smear-ripened cheese.</title>
        <authorList>
            <consortium name="US DOE Joint Genome Institute (JGI-PGF)"/>
            <person name="Walter F."/>
            <person name="Albersmeier A."/>
            <person name="Kalinowski J."/>
            <person name="Ruckert C."/>
        </authorList>
    </citation>
    <scope>NUCLEOTIDE SEQUENCE</scope>
    <source>
        <strain evidence="2">KCTC 32437</strain>
    </source>
</reference>
<evidence type="ECO:0000313" key="3">
    <source>
        <dbReference type="Proteomes" id="UP000646579"/>
    </source>
</evidence>
<name>A0A918RY28_9HYPH</name>
<evidence type="ECO:0000256" key="1">
    <source>
        <dbReference type="SAM" id="MobiDB-lite"/>
    </source>
</evidence>
<dbReference type="EMBL" id="BMZE01000001">
    <property type="protein sequence ID" value="GHA15525.1"/>
    <property type="molecule type" value="Genomic_DNA"/>
</dbReference>
<keyword evidence="3" id="KW-1185">Reference proteome</keyword>
<evidence type="ECO:0000313" key="2">
    <source>
        <dbReference type="EMBL" id="GHA15525.1"/>
    </source>
</evidence>
<gene>
    <name evidence="2" type="ORF">GCM10007989_07880</name>
</gene>
<protein>
    <submittedName>
        <fullName evidence="2">Uncharacterized protein</fullName>
    </submittedName>
</protein>
<proteinExistence type="predicted"/>
<dbReference type="AlphaFoldDB" id="A0A918RY28"/>
<feature type="region of interest" description="Disordered" evidence="1">
    <location>
        <begin position="49"/>
        <end position="73"/>
    </location>
</feature>
<dbReference type="Proteomes" id="UP000646579">
    <property type="component" value="Unassembled WGS sequence"/>
</dbReference>
<accession>A0A918RY28</accession>
<reference evidence="2" key="2">
    <citation type="submission" date="2020-09" db="EMBL/GenBank/DDBJ databases">
        <authorList>
            <person name="Sun Q."/>
            <person name="Kim S."/>
        </authorList>
    </citation>
    <scope>NUCLEOTIDE SEQUENCE</scope>
    <source>
        <strain evidence="2">KCTC 32437</strain>
    </source>
</reference>
<sequence length="73" mass="7981">MVARPALIRQSDVTRIMRGAKDAGITMGIVVTTGEVRFVPVDEMEPEQKLSGLDQWKAKRDARKAKAQAGGRS</sequence>
<organism evidence="2 3">
    <name type="scientific">Devosia pacifica</name>
    <dbReference type="NCBI Taxonomy" id="1335967"/>
    <lineage>
        <taxon>Bacteria</taxon>
        <taxon>Pseudomonadati</taxon>
        <taxon>Pseudomonadota</taxon>
        <taxon>Alphaproteobacteria</taxon>
        <taxon>Hyphomicrobiales</taxon>
        <taxon>Devosiaceae</taxon>
        <taxon>Devosia</taxon>
    </lineage>
</organism>